<name>A0A415G4W6_9FIRM</name>
<comment type="caution">
    <text evidence="1">The sequence shown here is derived from an EMBL/GenBank/DDBJ whole genome shotgun (WGS) entry which is preliminary data.</text>
</comment>
<reference evidence="1 2" key="1">
    <citation type="submission" date="2018-08" db="EMBL/GenBank/DDBJ databases">
        <title>A genome reference for cultivated species of the human gut microbiota.</title>
        <authorList>
            <person name="Zou Y."/>
            <person name="Xue W."/>
            <person name="Luo G."/>
        </authorList>
    </citation>
    <scope>NUCLEOTIDE SEQUENCE [LARGE SCALE GENOMIC DNA]</scope>
    <source>
        <strain evidence="1 2">AF45-14BH</strain>
    </source>
</reference>
<dbReference type="AlphaFoldDB" id="A0A415G4W6"/>
<accession>A0A415G4W6</accession>
<gene>
    <name evidence="1" type="ORF">DW068_12515</name>
</gene>
<dbReference type="Proteomes" id="UP000283497">
    <property type="component" value="Unassembled WGS sequence"/>
</dbReference>
<evidence type="ECO:0000313" key="2">
    <source>
        <dbReference type="Proteomes" id="UP000283497"/>
    </source>
</evidence>
<sequence length="232" mass="27022">MDNNFTVTEGNKNAEDLKRIKRVIVNYDAWMRQYFNTVNQLFDEKGSMDNWTQHDLMKFALQATKYINAALDIKHENMRENPSYDMTLEEKKKSFALIDSLFGVIGRIKLKNLIKVFPVTKDFDGAKYECKDYFYTMNILREKGLDNAVGRDNVFELLWDYQNDDLWDIFSFFLSCMSTIHRQQTGVGLAEEFFSKQGVSMSSIDFEKGIIVDDNGKIAKISDKPSYLQVVK</sequence>
<proteinExistence type="predicted"/>
<evidence type="ECO:0000313" key="1">
    <source>
        <dbReference type="EMBL" id="RHK36359.1"/>
    </source>
</evidence>
<dbReference type="RefSeq" id="WP_118314947.1">
    <property type="nucleotide sequence ID" value="NZ_CAUEJX010000001.1"/>
</dbReference>
<protein>
    <submittedName>
        <fullName evidence="1">Uncharacterized protein</fullName>
    </submittedName>
</protein>
<dbReference type="EMBL" id="QRNJ01000054">
    <property type="protein sequence ID" value="RHK36359.1"/>
    <property type="molecule type" value="Genomic_DNA"/>
</dbReference>
<organism evidence="1 2">
    <name type="scientific">Anaerobutyricum hallii</name>
    <dbReference type="NCBI Taxonomy" id="39488"/>
    <lineage>
        <taxon>Bacteria</taxon>
        <taxon>Bacillati</taxon>
        <taxon>Bacillota</taxon>
        <taxon>Clostridia</taxon>
        <taxon>Lachnospirales</taxon>
        <taxon>Lachnospiraceae</taxon>
        <taxon>Anaerobutyricum</taxon>
    </lineage>
</organism>